<sequence length="210" mass="24509">MASLTAIAAYGAWNSAKASQQQIVIQKNLVDKEHFFALLDSLERAHDIVFFSRNKLYSNLSDFNEMFERYEKRTEACTKQIKSVLAQQKMFANSKSLKGNLEKSSTIYEALVDYARELSYEYCFNYHIHRNDYIVTFAGAKIPIDKDDQDRFIITLNTVVEEVLSYRKPDVFNYSEGINRGLYKSHSYLEPFKKKYSHGDNETYKYVCKS</sequence>
<organism evidence="1 2">
    <name type="scientific">Vibrio celticus</name>
    <dbReference type="NCBI Taxonomy" id="446372"/>
    <lineage>
        <taxon>Bacteria</taxon>
        <taxon>Pseudomonadati</taxon>
        <taxon>Pseudomonadota</taxon>
        <taxon>Gammaproteobacteria</taxon>
        <taxon>Vibrionales</taxon>
        <taxon>Vibrionaceae</taxon>
        <taxon>Vibrio</taxon>
    </lineage>
</organism>
<dbReference type="AlphaFoldDB" id="A0A1C3JK83"/>
<accession>A0A1C3JK83</accession>
<reference evidence="2" key="1">
    <citation type="submission" date="2016-06" db="EMBL/GenBank/DDBJ databases">
        <authorList>
            <person name="Rodrigo-Torres L."/>
            <person name="Arahal D.R."/>
        </authorList>
    </citation>
    <scope>NUCLEOTIDE SEQUENCE [LARGE SCALE GENOMIC DNA]</scope>
    <source>
        <strain evidence="2">CECT 7224</strain>
    </source>
</reference>
<name>A0A1C3JK83_9VIBR</name>
<dbReference type="Proteomes" id="UP000092819">
    <property type="component" value="Unassembled WGS sequence"/>
</dbReference>
<evidence type="ECO:0000313" key="1">
    <source>
        <dbReference type="EMBL" id="SBT15492.1"/>
    </source>
</evidence>
<keyword evidence="2" id="KW-1185">Reference proteome</keyword>
<evidence type="ECO:0000313" key="2">
    <source>
        <dbReference type="Proteomes" id="UP000092819"/>
    </source>
</evidence>
<dbReference type="EMBL" id="FLQZ01000133">
    <property type="protein sequence ID" value="SBT15492.1"/>
    <property type="molecule type" value="Genomic_DNA"/>
</dbReference>
<protein>
    <submittedName>
        <fullName evidence="1">Uncharacterized protein</fullName>
    </submittedName>
</protein>
<gene>
    <name evidence="1" type="ORF">VCE7224_04281</name>
</gene>
<proteinExistence type="predicted"/>